<evidence type="ECO:0000256" key="7">
    <source>
        <dbReference type="ARBA" id="ARBA00077380"/>
    </source>
</evidence>
<keyword evidence="3 10" id="KW-0863">Zinc-finger</keyword>
<accession>A0A8C4QR86</accession>
<dbReference type="InterPro" id="IPR017907">
    <property type="entry name" value="Znf_RING_CS"/>
</dbReference>
<evidence type="ECO:0000313" key="13">
    <source>
        <dbReference type="Proteomes" id="UP000694388"/>
    </source>
</evidence>
<dbReference type="FunFam" id="3.30.40.10:FF:000037">
    <property type="entry name" value="Cdk-activating kinase assembly factor MAT1, centre"/>
    <property type="match status" value="1"/>
</dbReference>
<dbReference type="CDD" id="cd16517">
    <property type="entry name" value="RING-HC_MAT1"/>
    <property type="match status" value="1"/>
</dbReference>
<dbReference type="InterPro" id="IPR001841">
    <property type="entry name" value="Znf_RING"/>
</dbReference>
<evidence type="ECO:0000256" key="9">
    <source>
        <dbReference type="ARBA" id="ARBA00083888"/>
    </source>
</evidence>
<dbReference type="SUPFAM" id="SSF57850">
    <property type="entry name" value="RING/U-box"/>
    <property type="match status" value="1"/>
</dbReference>
<dbReference type="GeneTree" id="ENSGT00390000002319"/>
<dbReference type="GO" id="GO:0006357">
    <property type="term" value="P:regulation of transcription by RNA polymerase II"/>
    <property type="evidence" value="ECO:0007669"/>
    <property type="project" value="TreeGrafter"/>
</dbReference>
<dbReference type="PANTHER" id="PTHR12683">
    <property type="entry name" value="CDK-ACTIVATING KINASE ASSEMBLY FACTOR MAT1"/>
    <property type="match status" value="1"/>
</dbReference>
<proteinExistence type="predicted"/>
<reference evidence="12" key="1">
    <citation type="submission" date="2025-08" db="UniProtKB">
        <authorList>
            <consortium name="Ensembl"/>
        </authorList>
    </citation>
    <scope>IDENTIFICATION</scope>
</reference>
<evidence type="ECO:0000256" key="3">
    <source>
        <dbReference type="ARBA" id="ARBA00022771"/>
    </source>
</evidence>
<evidence type="ECO:0000259" key="11">
    <source>
        <dbReference type="PROSITE" id="PS50089"/>
    </source>
</evidence>
<dbReference type="PROSITE" id="PS00518">
    <property type="entry name" value="ZF_RING_1"/>
    <property type="match status" value="1"/>
</dbReference>
<evidence type="ECO:0000256" key="10">
    <source>
        <dbReference type="PROSITE-ProRule" id="PRU00175"/>
    </source>
</evidence>
<evidence type="ECO:0000256" key="1">
    <source>
        <dbReference type="ARBA" id="ARBA00004123"/>
    </source>
</evidence>
<dbReference type="NCBIfam" id="TIGR00570">
    <property type="entry name" value="cdk7"/>
    <property type="match status" value="1"/>
</dbReference>
<dbReference type="InterPro" id="IPR004575">
    <property type="entry name" value="MAT1/Tfb3"/>
</dbReference>
<feature type="domain" description="RING-type" evidence="11">
    <location>
        <begin position="6"/>
        <end position="50"/>
    </location>
</feature>
<dbReference type="Pfam" id="PF06391">
    <property type="entry name" value="MAT1"/>
    <property type="match status" value="1"/>
</dbReference>
<comment type="subcellular location">
    <subcellularLocation>
        <location evidence="1">Nucleus</location>
    </subcellularLocation>
</comment>
<dbReference type="Pfam" id="PF17121">
    <property type="entry name" value="zf-C3HC4_5"/>
    <property type="match status" value="1"/>
</dbReference>
<dbReference type="PANTHER" id="PTHR12683:SF13">
    <property type="entry name" value="CDK-ACTIVATING KINASE ASSEMBLY FACTOR MAT1"/>
    <property type="match status" value="1"/>
</dbReference>
<evidence type="ECO:0000313" key="12">
    <source>
        <dbReference type="Ensembl" id="ENSEBUP00000018636.1"/>
    </source>
</evidence>
<keyword evidence="4" id="KW-0862">Zinc</keyword>
<dbReference type="AlphaFoldDB" id="A0A8C4QR86"/>
<dbReference type="GO" id="GO:0061575">
    <property type="term" value="F:cyclin-dependent protein serine/threonine kinase activator activity"/>
    <property type="evidence" value="ECO:0007669"/>
    <property type="project" value="InterPro"/>
</dbReference>
<dbReference type="Gene3D" id="3.30.40.10">
    <property type="entry name" value="Zinc/RING finger domain, C3HC4 (zinc finger)"/>
    <property type="match status" value="1"/>
</dbReference>
<reference evidence="12" key="2">
    <citation type="submission" date="2025-09" db="UniProtKB">
        <authorList>
            <consortium name="Ensembl"/>
        </authorList>
    </citation>
    <scope>IDENTIFICATION</scope>
</reference>
<evidence type="ECO:0000256" key="2">
    <source>
        <dbReference type="ARBA" id="ARBA00022723"/>
    </source>
</evidence>
<dbReference type="PROSITE" id="PS50089">
    <property type="entry name" value="ZF_RING_2"/>
    <property type="match status" value="1"/>
</dbReference>
<keyword evidence="13" id="KW-1185">Reference proteome</keyword>
<protein>
    <recommendedName>
        <fullName evidence="6">CDK-activating kinase assembly factor MAT1</fullName>
    </recommendedName>
    <alternativeName>
        <fullName evidence="9">CDK7/cyclin-H assembly factor</fullName>
    </alternativeName>
    <alternativeName>
        <fullName evidence="7">Menage a trois</fullName>
    </alternativeName>
    <alternativeName>
        <fullName evidence="8">RING finger protein MAT1</fullName>
    </alternativeName>
</protein>
<sequence>MEEQCCPHCKTTKYRNPSLRLMVNICGHTLCESCVELLFARGAGNCPECETPLRKHAFRFQLFDDPLVDKEVDIRKKVLKTYNKREEDFATLREFNDYLEEIEDIVYKLTRNVDVENTKRKMDIYQRENKDIIQKNRIRLSMEHEDLVEGLEEERRETASRRLAVHEQERHQRLEKHRQQQSLLDELEASQLPASLLVTQHRTRQAQREQQHEPFHKPNPLQAIKVQVCMQPPPRCEEVLFHYEPLVLETLGPPSPEAKDLGRLG</sequence>
<evidence type="ECO:0000256" key="8">
    <source>
        <dbReference type="ARBA" id="ARBA00077720"/>
    </source>
</evidence>
<dbReference type="GO" id="GO:0008270">
    <property type="term" value="F:zinc ion binding"/>
    <property type="evidence" value="ECO:0007669"/>
    <property type="project" value="UniProtKB-KW"/>
</dbReference>
<name>A0A8C4QR86_EPTBU</name>
<dbReference type="GO" id="GO:0006289">
    <property type="term" value="P:nucleotide-excision repair"/>
    <property type="evidence" value="ECO:0007669"/>
    <property type="project" value="InterPro"/>
</dbReference>
<dbReference type="OMA" id="HIMEAYQ"/>
<keyword evidence="5" id="KW-0539">Nucleus</keyword>
<evidence type="ECO:0000256" key="5">
    <source>
        <dbReference type="ARBA" id="ARBA00023242"/>
    </source>
</evidence>
<dbReference type="Ensembl" id="ENSEBUT00000019212.1">
    <property type="protein sequence ID" value="ENSEBUP00000018636.1"/>
    <property type="gene ID" value="ENSEBUG00000011632.1"/>
</dbReference>
<evidence type="ECO:0000256" key="4">
    <source>
        <dbReference type="ARBA" id="ARBA00022833"/>
    </source>
</evidence>
<evidence type="ECO:0000256" key="6">
    <source>
        <dbReference type="ARBA" id="ARBA00074719"/>
    </source>
</evidence>
<dbReference type="InterPro" id="IPR015877">
    <property type="entry name" value="MAT1_centre"/>
</dbReference>
<dbReference type="InterPro" id="IPR013083">
    <property type="entry name" value="Znf_RING/FYVE/PHD"/>
</dbReference>
<dbReference type="GO" id="GO:0005675">
    <property type="term" value="C:transcription factor TFIIH holo complex"/>
    <property type="evidence" value="ECO:0007669"/>
    <property type="project" value="InterPro"/>
</dbReference>
<organism evidence="12 13">
    <name type="scientific">Eptatretus burgeri</name>
    <name type="common">Inshore hagfish</name>
    <dbReference type="NCBI Taxonomy" id="7764"/>
    <lineage>
        <taxon>Eukaryota</taxon>
        <taxon>Metazoa</taxon>
        <taxon>Chordata</taxon>
        <taxon>Craniata</taxon>
        <taxon>Vertebrata</taxon>
        <taxon>Cyclostomata</taxon>
        <taxon>Myxini</taxon>
        <taxon>Myxiniformes</taxon>
        <taxon>Myxinidae</taxon>
        <taxon>Eptatretinae</taxon>
        <taxon>Eptatretus</taxon>
    </lineage>
</organism>
<dbReference type="Proteomes" id="UP000694388">
    <property type="component" value="Unplaced"/>
</dbReference>
<keyword evidence="2" id="KW-0479">Metal-binding</keyword>